<evidence type="ECO:0000313" key="5">
    <source>
        <dbReference type="Proteomes" id="UP000593892"/>
    </source>
</evidence>
<dbReference type="InterPro" id="IPR029002">
    <property type="entry name" value="PLPC/GPLD1"/>
</dbReference>
<sequence length="438" mass="48896">MRGIRIGHSVLGLALAVLLSAPNASAYSVLAHEAIIDSAWDISLKPLLLQRFPNSTPEQLKEAHAYAYGGSILQDMGYYPFGSKLFTDLLHYVRSGDFVLNLLRDSEDLNEYAFALGALSHYASDNNGHRIATNVAIPMLYPKLRLKFGNRVTYADDALSHVKTELAFDVLQVAQGHYAPDSYHGFIGFQVARPVLERAFFDTYGLKLGDVFTSTGLAIGSYRHAVSSTIPAMTRVAWQMKKKEIVRDAPGTTRRKFLYNLSRASYRKEWGKEYQKPGIRSRILAFFFNILPRIGRARALRFETPTPAVEKLFMKSFNATLDRYRELLAATRAGRLTLPNENFDVGEPTEAGKYTLADRTYAQLLLKLDGHYADMTPDLRQDVLAFYGDLHAPISTKTDTTEWARVIKAVDELKALESGPKAAPAAPRSIPNSPRSPE</sequence>
<dbReference type="Proteomes" id="UP000593892">
    <property type="component" value="Chromosome"/>
</dbReference>
<feature type="signal peptide" evidence="2">
    <location>
        <begin position="1"/>
        <end position="26"/>
    </location>
</feature>
<feature type="domain" description="Phospholipase C/D" evidence="3">
    <location>
        <begin position="32"/>
        <end position="205"/>
    </location>
</feature>
<feature type="chain" id="PRO_5032606671" evidence="2">
    <location>
        <begin position="27"/>
        <end position="438"/>
    </location>
</feature>
<evidence type="ECO:0000259" key="3">
    <source>
        <dbReference type="Pfam" id="PF00882"/>
    </source>
</evidence>
<dbReference type="AlphaFoldDB" id="A0A7S7NWY2"/>
<evidence type="ECO:0000256" key="1">
    <source>
        <dbReference type="SAM" id="MobiDB-lite"/>
    </source>
</evidence>
<feature type="region of interest" description="Disordered" evidence="1">
    <location>
        <begin position="417"/>
        <end position="438"/>
    </location>
</feature>
<keyword evidence="5" id="KW-1185">Reference proteome</keyword>
<evidence type="ECO:0000313" key="4">
    <source>
        <dbReference type="EMBL" id="QOY90704.1"/>
    </source>
</evidence>
<protein>
    <submittedName>
        <fullName evidence="4">Zinc dependent phospholipase C family protein</fullName>
    </submittedName>
</protein>
<keyword evidence="2" id="KW-0732">Signal</keyword>
<gene>
    <name evidence="4" type="ORF">IRI77_12390</name>
</gene>
<name>A0A7S7NWY2_PALFE</name>
<dbReference type="KEGG" id="pfer:IRI77_12390"/>
<proteinExistence type="predicted"/>
<evidence type="ECO:0000256" key="2">
    <source>
        <dbReference type="SAM" id="SignalP"/>
    </source>
</evidence>
<dbReference type="EMBL" id="CP063849">
    <property type="protein sequence ID" value="QOY90704.1"/>
    <property type="molecule type" value="Genomic_DNA"/>
</dbReference>
<organism evidence="4 5">
    <name type="scientific">Paludibaculum fermentans</name>
    <dbReference type="NCBI Taxonomy" id="1473598"/>
    <lineage>
        <taxon>Bacteria</taxon>
        <taxon>Pseudomonadati</taxon>
        <taxon>Acidobacteriota</taxon>
        <taxon>Terriglobia</taxon>
        <taxon>Bryobacterales</taxon>
        <taxon>Bryobacteraceae</taxon>
        <taxon>Paludibaculum</taxon>
    </lineage>
</organism>
<reference evidence="4 5" key="1">
    <citation type="submission" date="2020-10" db="EMBL/GenBank/DDBJ databases">
        <title>Complete genome sequence of Paludibaculum fermentans P105T, a facultatively anaerobic acidobacterium capable of dissimilatory Fe(III) reduction.</title>
        <authorList>
            <person name="Dedysh S.N."/>
            <person name="Beletsky A.V."/>
            <person name="Kulichevskaya I.S."/>
            <person name="Mardanov A.V."/>
            <person name="Ravin N.V."/>
        </authorList>
    </citation>
    <scope>NUCLEOTIDE SEQUENCE [LARGE SCALE GENOMIC DNA]</scope>
    <source>
        <strain evidence="4 5">P105</strain>
    </source>
</reference>
<dbReference type="Pfam" id="PF00882">
    <property type="entry name" value="Zn_dep_PLPC"/>
    <property type="match status" value="1"/>
</dbReference>
<dbReference type="RefSeq" id="WP_194452362.1">
    <property type="nucleotide sequence ID" value="NZ_CP063849.1"/>
</dbReference>
<accession>A0A7S7NWY2</accession>